<name>A0A6D2IBI0_9BRAS</name>
<dbReference type="EMBL" id="CACVBM020000887">
    <property type="protein sequence ID" value="CAA7024236.1"/>
    <property type="molecule type" value="Genomic_DNA"/>
</dbReference>
<dbReference type="InterPro" id="IPR004146">
    <property type="entry name" value="DC1"/>
</dbReference>
<keyword evidence="1" id="KW-0677">Repeat</keyword>
<feature type="domain" description="DC1-like C-terminal" evidence="3">
    <location>
        <begin position="589"/>
        <end position="631"/>
    </location>
</feature>
<evidence type="ECO:0000313" key="5">
    <source>
        <dbReference type="Proteomes" id="UP000467841"/>
    </source>
</evidence>
<evidence type="ECO:0000259" key="2">
    <source>
        <dbReference type="Pfam" id="PF03107"/>
    </source>
</evidence>
<dbReference type="InterPro" id="IPR053192">
    <property type="entry name" value="Vacuole_Formation_Reg"/>
</dbReference>
<reference evidence="4" key="1">
    <citation type="submission" date="2020-01" db="EMBL/GenBank/DDBJ databases">
        <authorList>
            <person name="Mishra B."/>
        </authorList>
    </citation>
    <scope>NUCLEOTIDE SEQUENCE [LARGE SCALE GENOMIC DNA]</scope>
</reference>
<dbReference type="InterPro" id="IPR046349">
    <property type="entry name" value="C1-like_sf"/>
</dbReference>
<dbReference type="SUPFAM" id="SSF57889">
    <property type="entry name" value="Cysteine-rich domain"/>
    <property type="match status" value="6"/>
</dbReference>
<comment type="caution">
    <text evidence="4">The sequence shown here is derived from an EMBL/GenBank/DDBJ whole genome shotgun (WGS) entry which is preliminary data.</text>
</comment>
<proteinExistence type="predicted"/>
<dbReference type="PANTHER" id="PTHR32410:SF154">
    <property type="entry name" value="CHP-RICH ZINC FINGER PROTEIN-LIKE-RELATED"/>
    <property type="match status" value="1"/>
</dbReference>
<dbReference type="PANTHER" id="PTHR32410">
    <property type="entry name" value="CYSTEINE/HISTIDINE-RICH C1 DOMAIN FAMILY PROTEIN"/>
    <property type="match status" value="1"/>
</dbReference>
<dbReference type="OrthoDB" id="938199at2759"/>
<accession>A0A6D2IBI0</accession>
<keyword evidence="5" id="KW-1185">Reference proteome</keyword>
<feature type="domain" description="DC1" evidence="2">
    <location>
        <begin position="522"/>
        <end position="569"/>
    </location>
</feature>
<evidence type="ECO:0000259" key="3">
    <source>
        <dbReference type="Pfam" id="PF22926"/>
    </source>
</evidence>
<dbReference type="Pfam" id="PF22926">
    <property type="entry name" value="C1-like_CT"/>
    <property type="match status" value="1"/>
</dbReference>
<sequence length="637" mass="72445">MMPWNDLRAGDCCGRLEAVSDGYYCESCDFFVHKECGESSELIEHTSHVGHTLRLHSSVYATNCHLCGMSIKSQCYRCETCFLFNLDLYCARCPPPNVVYLPKTHHHKLTLVKAWIDFDCDANCGKVGDRFPYVCPVCDLTFHVDCVWHPSEVKHPLEVNHSYHSKHPLKLFIGQLPDYSDGKCRLCERKIDDRLFYHCSSCNFSLDMRCVLHPPPKSLLDVKTHEHTLTLLPRLLSFACNACGLNGDRSPYMCVQCDFMIHQDCLGLPRLININRHDHRISRTSVLGVVDSVCGVCRKKVDWTCGGYTCHKCPGYVVHSKCATRLDVWNGKELEGLPEEIEDTEPYVVINDTTIQHFSHKEHYLRLNATCILREENKRCNICTHPISLHSFYGCMDCAFILHKNCAEFLKSRWHVLHNERLTLAPSNASYIVCDACGIIFNGFMYHHEDKKLDVRCGSVSEPFLHPSHPHPLYYVSLDRVNEICNGCNENASPVLKCVEEDCVFVLGFECATLPQVVKHRVDDHPLSLCYGEKATGEYWCDICETKTVPETWFYTCKDRQASLHPKCVLGDFSGLMPGSTINVSSMSYEVVLNSSVTRPICSWCKSHCMSPIILRMLETSETYACSIDCVAQLSDI</sequence>
<dbReference type="InterPro" id="IPR054483">
    <property type="entry name" value="DC1-like_CT"/>
</dbReference>
<feature type="domain" description="DC1" evidence="2">
    <location>
        <begin position="223"/>
        <end position="265"/>
    </location>
</feature>
<dbReference type="Proteomes" id="UP000467841">
    <property type="component" value="Unassembled WGS sequence"/>
</dbReference>
<feature type="domain" description="DC1" evidence="2">
    <location>
        <begin position="358"/>
        <end position="407"/>
    </location>
</feature>
<feature type="domain" description="DC1" evidence="2">
    <location>
        <begin position="163"/>
        <end position="211"/>
    </location>
</feature>
<feature type="domain" description="DC1" evidence="2">
    <location>
        <begin position="275"/>
        <end position="323"/>
    </location>
</feature>
<organism evidence="4 5">
    <name type="scientific">Microthlaspi erraticum</name>
    <dbReference type="NCBI Taxonomy" id="1685480"/>
    <lineage>
        <taxon>Eukaryota</taxon>
        <taxon>Viridiplantae</taxon>
        <taxon>Streptophyta</taxon>
        <taxon>Embryophyta</taxon>
        <taxon>Tracheophyta</taxon>
        <taxon>Spermatophyta</taxon>
        <taxon>Magnoliopsida</taxon>
        <taxon>eudicotyledons</taxon>
        <taxon>Gunneridae</taxon>
        <taxon>Pentapetalae</taxon>
        <taxon>rosids</taxon>
        <taxon>malvids</taxon>
        <taxon>Brassicales</taxon>
        <taxon>Brassicaceae</taxon>
        <taxon>Coluteocarpeae</taxon>
        <taxon>Microthlaspi</taxon>
    </lineage>
</organism>
<feature type="domain" description="DC1" evidence="2">
    <location>
        <begin position="103"/>
        <end position="147"/>
    </location>
</feature>
<protein>
    <recommendedName>
        <fullName evidence="6">Phorbol-ester/DAG-type domain-containing protein</fullName>
    </recommendedName>
</protein>
<evidence type="ECO:0008006" key="6">
    <source>
        <dbReference type="Google" id="ProtNLM"/>
    </source>
</evidence>
<evidence type="ECO:0000256" key="1">
    <source>
        <dbReference type="ARBA" id="ARBA00022737"/>
    </source>
</evidence>
<dbReference type="AlphaFoldDB" id="A0A6D2IBI0"/>
<evidence type="ECO:0000313" key="4">
    <source>
        <dbReference type="EMBL" id="CAA7024236.1"/>
    </source>
</evidence>
<dbReference type="Pfam" id="PF03107">
    <property type="entry name" value="C1_2"/>
    <property type="match status" value="6"/>
</dbReference>
<gene>
    <name evidence="4" type="ORF">MERR_LOCUS11471</name>
</gene>